<feature type="compositionally biased region" description="Polar residues" evidence="1">
    <location>
        <begin position="408"/>
        <end position="417"/>
    </location>
</feature>
<evidence type="ECO:0000313" key="3">
    <source>
        <dbReference type="Proteomes" id="UP000521943"/>
    </source>
</evidence>
<accession>A0A8H6MDJ6</accession>
<keyword evidence="3" id="KW-1185">Reference proteome</keyword>
<organism evidence="2 3">
    <name type="scientific">Ephemerocybe angulata</name>
    <dbReference type="NCBI Taxonomy" id="980116"/>
    <lineage>
        <taxon>Eukaryota</taxon>
        <taxon>Fungi</taxon>
        <taxon>Dikarya</taxon>
        <taxon>Basidiomycota</taxon>
        <taxon>Agaricomycotina</taxon>
        <taxon>Agaricomycetes</taxon>
        <taxon>Agaricomycetidae</taxon>
        <taxon>Agaricales</taxon>
        <taxon>Agaricineae</taxon>
        <taxon>Psathyrellaceae</taxon>
        <taxon>Ephemerocybe</taxon>
    </lineage>
</organism>
<dbReference type="AlphaFoldDB" id="A0A8H6MDJ6"/>
<reference evidence="2 3" key="1">
    <citation type="submission" date="2020-07" db="EMBL/GenBank/DDBJ databases">
        <title>Comparative genomics of pyrophilous fungi reveals a link between fire events and developmental genes.</title>
        <authorList>
            <consortium name="DOE Joint Genome Institute"/>
            <person name="Steindorff A.S."/>
            <person name="Carver A."/>
            <person name="Calhoun S."/>
            <person name="Stillman K."/>
            <person name="Liu H."/>
            <person name="Lipzen A."/>
            <person name="Pangilinan J."/>
            <person name="Labutti K."/>
            <person name="Bruns T.D."/>
            <person name="Grigoriev I.V."/>
        </authorList>
    </citation>
    <scope>NUCLEOTIDE SEQUENCE [LARGE SCALE GENOMIC DNA]</scope>
    <source>
        <strain evidence="2 3">CBS 144469</strain>
    </source>
</reference>
<evidence type="ECO:0000256" key="1">
    <source>
        <dbReference type="SAM" id="MobiDB-lite"/>
    </source>
</evidence>
<feature type="region of interest" description="Disordered" evidence="1">
    <location>
        <begin position="336"/>
        <end position="359"/>
    </location>
</feature>
<feature type="region of interest" description="Disordered" evidence="1">
    <location>
        <begin position="268"/>
        <end position="298"/>
    </location>
</feature>
<dbReference type="OrthoDB" id="2943086at2759"/>
<feature type="compositionally biased region" description="Basic and acidic residues" evidence="1">
    <location>
        <begin position="397"/>
        <end position="406"/>
    </location>
</feature>
<protein>
    <submittedName>
        <fullName evidence="2">Uncharacterized protein</fullName>
    </submittedName>
</protein>
<name>A0A8H6MDJ6_9AGAR</name>
<feature type="region of interest" description="Disordered" evidence="1">
    <location>
        <begin position="389"/>
        <end position="483"/>
    </location>
</feature>
<gene>
    <name evidence="2" type="ORF">DFP72DRAFT_1062161</name>
</gene>
<comment type="caution">
    <text evidence="2">The sequence shown here is derived from an EMBL/GenBank/DDBJ whole genome shotgun (WGS) entry which is preliminary data.</text>
</comment>
<evidence type="ECO:0000313" key="2">
    <source>
        <dbReference type="EMBL" id="KAF6761136.1"/>
    </source>
</evidence>
<feature type="compositionally biased region" description="Low complexity" evidence="1">
    <location>
        <begin position="460"/>
        <end position="475"/>
    </location>
</feature>
<proteinExistence type="predicted"/>
<sequence>MSVHCSGKADGEKRSDDLEAATNVDWELVDPERWWRTPYSSVSWSYVPQDEVINKRVALPPYLWLSSLQTSPTSSLDPEDVALNPDHVGCKVGEAAVASYERDVGFGLDIYPTVDRKSCGLHQPLNLSLSEEDAANWIVRWKETVNDFKQVLDAEDGEDGESSLSSSITESTRSAHSADYFAMPATPVTKASYANVLLKNVSPSSSIPDDSHPATPSKSLNAYASSFVPSSEASGLSSFTFPTLNPPNKSTTRLTTVKIKKDDHGFFTDAQVEDPPRSLPSFLHDSGSPRRRTRTSKTREIVDRLRSSQADTLAKCISQSPSPIFHDLSFIQPRLSVSEDGGDRDRESSLSTPSLEDDDEGWIDVGVEVQSSTKAKRARDLFLALTRRRTDSISSDPSKEDTEDKTTGYPSPHSSPYSEGWIEGPTAVETSQPQSKPPAKQPSAWSSAKSQRKKQHVAKSSVSSSIPSTSVSPTHPTFPPTAPSPYMAVPMLSPSQLGMMGSPAPAPVPYFFTPGAPPYHAMPLSYVNAPGTFLAPSPFVSVPLHPMAPAGYGVAPKGKMNGAYPSYHQQPRKLPSGGGHPAYGNW</sequence>
<dbReference type="Proteomes" id="UP000521943">
    <property type="component" value="Unassembled WGS sequence"/>
</dbReference>
<dbReference type="EMBL" id="JACGCI010000010">
    <property type="protein sequence ID" value="KAF6761136.1"/>
    <property type="molecule type" value="Genomic_DNA"/>
</dbReference>